<keyword evidence="1" id="KW-1133">Transmembrane helix</keyword>
<accession>A0ABV9YJH0</accession>
<keyword evidence="1" id="KW-0472">Membrane</keyword>
<gene>
    <name evidence="2" type="ORF">ACFPBZ_08715</name>
</gene>
<protein>
    <submittedName>
        <fullName evidence="2">RDD family protein</fullName>
    </submittedName>
</protein>
<keyword evidence="1" id="KW-0812">Transmembrane</keyword>
<reference evidence="3" key="1">
    <citation type="journal article" date="2019" name="Int. J. Syst. Evol. Microbiol.">
        <title>The Global Catalogue of Microorganisms (GCM) 10K type strain sequencing project: providing services to taxonomists for standard genome sequencing and annotation.</title>
        <authorList>
            <consortium name="The Broad Institute Genomics Platform"/>
            <consortium name="The Broad Institute Genome Sequencing Center for Infectious Disease"/>
            <person name="Wu L."/>
            <person name="Ma J."/>
        </authorList>
    </citation>
    <scope>NUCLEOTIDE SEQUENCE [LARGE SCALE GENOMIC DNA]</scope>
    <source>
        <strain evidence="3">CGMCC 4.7093</strain>
    </source>
</reference>
<name>A0ABV9YJH0_9PSEU</name>
<evidence type="ECO:0000313" key="3">
    <source>
        <dbReference type="Proteomes" id="UP001595947"/>
    </source>
</evidence>
<organism evidence="2 3">
    <name type="scientific">Actinomycetospora atypica</name>
    <dbReference type="NCBI Taxonomy" id="1290095"/>
    <lineage>
        <taxon>Bacteria</taxon>
        <taxon>Bacillati</taxon>
        <taxon>Actinomycetota</taxon>
        <taxon>Actinomycetes</taxon>
        <taxon>Pseudonocardiales</taxon>
        <taxon>Pseudonocardiaceae</taxon>
        <taxon>Actinomycetospora</taxon>
    </lineage>
</organism>
<feature type="transmembrane region" description="Helical" evidence="1">
    <location>
        <begin position="32"/>
        <end position="50"/>
    </location>
</feature>
<dbReference type="PANTHER" id="PTHR36115">
    <property type="entry name" value="PROLINE-RICH ANTIGEN HOMOLOG-RELATED"/>
    <property type="match status" value="1"/>
</dbReference>
<dbReference type="RefSeq" id="WP_378035637.1">
    <property type="nucleotide sequence ID" value="NZ_JBHSIV010000007.1"/>
</dbReference>
<dbReference type="PANTHER" id="PTHR36115:SF6">
    <property type="entry name" value="PROLINE-RICH ANTIGEN HOMOLOG"/>
    <property type="match status" value="1"/>
</dbReference>
<dbReference type="InterPro" id="IPR051791">
    <property type="entry name" value="Pra-immunoreactive"/>
</dbReference>
<keyword evidence="3" id="KW-1185">Reference proteome</keyword>
<dbReference type="Proteomes" id="UP001595947">
    <property type="component" value="Unassembled WGS sequence"/>
</dbReference>
<proteinExistence type="predicted"/>
<dbReference type="EMBL" id="JBHSIV010000007">
    <property type="protein sequence ID" value="MFC5062284.1"/>
    <property type="molecule type" value="Genomic_DNA"/>
</dbReference>
<evidence type="ECO:0000313" key="2">
    <source>
        <dbReference type="EMBL" id="MFC5062284.1"/>
    </source>
</evidence>
<comment type="caution">
    <text evidence="2">The sequence shown here is derived from an EMBL/GenBank/DDBJ whole genome shotgun (WGS) entry which is preliminary data.</text>
</comment>
<feature type="transmembrane region" description="Helical" evidence="1">
    <location>
        <begin position="92"/>
        <end position="111"/>
    </location>
</feature>
<feature type="transmembrane region" description="Helical" evidence="1">
    <location>
        <begin position="56"/>
        <end position="80"/>
    </location>
</feature>
<sequence>MDTEDAWPGQSWGLPEHGPGSVATAPRRLGQFLLDLLIGGAVASAFAFPAPPTLSLIVWAVLVTVPVALIGQTPAMVITGLRVARVDGAERVGVWSLARTVSLFFVVPAVIMDRHGRGLHDRVSRTVVLRSR</sequence>
<evidence type="ECO:0000256" key="1">
    <source>
        <dbReference type="SAM" id="Phobius"/>
    </source>
</evidence>